<reference evidence="2" key="1">
    <citation type="journal article" date="2016" name="Nature">
        <title>Genome evolution in the allotetraploid frog Xenopus laevis.</title>
        <authorList>
            <person name="Session A.M."/>
            <person name="Uno Y."/>
            <person name="Kwon T."/>
            <person name="Chapman J.A."/>
            <person name="Toyoda A."/>
            <person name="Takahashi S."/>
            <person name="Fukui A."/>
            <person name="Hikosaka A."/>
            <person name="Suzuki A."/>
            <person name="Kondo M."/>
            <person name="van Heeringen S.J."/>
            <person name="Quigley I."/>
            <person name="Heinz S."/>
            <person name="Ogino H."/>
            <person name="Ochi H."/>
            <person name="Hellsten U."/>
            <person name="Lyons J.B."/>
            <person name="Simakov O."/>
            <person name="Putnam N."/>
            <person name="Stites J."/>
            <person name="Kuroki Y."/>
            <person name="Tanaka T."/>
            <person name="Michiue T."/>
            <person name="Watanabe M."/>
            <person name="Bogdanovic O."/>
            <person name="Lister R."/>
            <person name="Georgiou G."/>
            <person name="Paranjpe S.S."/>
            <person name="van Kruijsbergen I."/>
            <person name="Shu S."/>
            <person name="Carlson J."/>
            <person name="Kinoshita T."/>
            <person name="Ohta Y."/>
            <person name="Mawaribuchi S."/>
            <person name="Jenkins J."/>
            <person name="Grimwood J."/>
            <person name="Schmutz J."/>
            <person name="Mitros T."/>
            <person name="Mozaffari S.V."/>
            <person name="Suzuki Y."/>
            <person name="Haramoto Y."/>
            <person name="Yamamoto T.S."/>
            <person name="Takagi C."/>
            <person name="Heald R."/>
            <person name="Miller K."/>
            <person name="Haudenschild C."/>
            <person name="Kitzman J."/>
            <person name="Nakayama T."/>
            <person name="Izutsu Y."/>
            <person name="Robert J."/>
            <person name="Fortriede J."/>
            <person name="Burns K."/>
            <person name="Lotay V."/>
            <person name="Karimi K."/>
            <person name="Yasuoka Y."/>
            <person name="Dichmann D.S."/>
            <person name="Flajnik M.F."/>
            <person name="Houston D.W."/>
            <person name="Shendure J."/>
            <person name="DuPasquier L."/>
            <person name="Vize P.D."/>
            <person name="Zorn A.M."/>
            <person name="Ito M."/>
            <person name="Marcotte E.M."/>
            <person name="Wallingford J.B."/>
            <person name="Ito Y."/>
            <person name="Asashima M."/>
            <person name="Ueno N."/>
            <person name="Matsuda Y."/>
            <person name="Veenstra G.J."/>
            <person name="Fujiyama A."/>
            <person name="Harland R.M."/>
            <person name="Taira M."/>
            <person name="Rokhsar D.S."/>
        </authorList>
    </citation>
    <scope>NUCLEOTIDE SEQUENCE [LARGE SCALE GENOMIC DNA]</scope>
    <source>
        <strain evidence="2">J</strain>
    </source>
</reference>
<protein>
    <submittedName>
        <fullName evidence="1">Uncharacterized protein</fullName>
    </submittedName>
</protein>
<dbReference type="EMBL" id="CM004480">
    <property type="protein sequence ID" value="OCT67515.1"/>
    <property type="molecule type" value="Genomic_DNA"/>
</dbReference>
<proteinExistence type="predicted"/>
<dbReference type="Proteomes" id="UP000694892">
    <property type="component" value="Chromosome 8L"/>
</dbReference>
<name>A0A974C7V5_XENLA</name>
<evidence type="ECO:0000313" key="1">
    <source>
        <dbReference type="EMBL" id="OCT67515.1"/>
    </source>
</evidence>
<organism evidence="1 2">
    <name type="scientific">Xenopus laevis</name>
    <name type="common">African clawed frog</name>
    <dbReference type="NCBI Taxonomy" id="8355"/>
    <lineage>
        <taxon>Eukaryota</taxon>
        <taxon>Metazoa</taxon>
        <taxon>Chordata</taxon>
        <taxon>Craniata</taxon>
        <taxon>Vertebrata</taxon>
        <taxon>Euteleostomi</taxon>
        <taxon>Amphibia</taxon>
        <taxon>Batrachia</taxon>
        <taxon>Anura</taxon>
        <taxon>Pipoidea</taxon>
        <taxon>Pipidae</taxon>
        <taxon>Xenopodinae</taxon>
        <taxon>Xenopus</taxon>
        <taxon>Xenopus</taxon>
    </lineage>
</organism>
<sequence>MHYCDSDPILGENSLRIEVAPGATSVLFAALCQANFRQCSANSLKCEVAHRGSRSALRALVNLPISVNSSAVTHVDGCKCPCMDNVKRRSTQIKIEFAQVTFTLEWLLKNLEKMSKDEDHDVDGCKCQCTHDVKKRTNQMRIKFEQVSATLEKVLKNLGCMDDVKKRTQMRIKFEQVIANMERGYKT</sequence>
<dbReference type="AlphaFoldDB" id="A0A974C7V5"/>
<evidence type="ECO:0000313" key="2">
    <source>
        <dbReference type="Proteomes" id="UP000694892"/>
    </source>
</evidence>
<accession>A0A974C7V5</accession>
<gene>
    <name evidence="1" type="ORF">XELAEV_18038814mg</name>
</gene>